<sequence length="85" mass="9145">GRGDGGRAAVAHLQQVRGPRRAPAARRRRAGRGGPRAGGQPQGRRGQRVLPGRCPQQGAQRGRSRRERRWRRGRLAPGGTAAAAR</sequence>
<evidence type="ECO:0000313" key="3">
    <source>
        <dbReference type="Proteomes" id="UP001189429"/>
    </source>
</evidence>
<keyword evidence="3" id="KW-1185">Reference proteome</keyword>
<feature type="non-terminal residue" evidence="2">
    <location>
        <position position="85"/>
    </location>
</feature>
<feature type="compositionally biased region" description="Basic residues" evidence="1">
    <location>
        <begin position="18"/>
        <end position="31"/>
    </location>
</feature>
<accession>A0ABN9SR55</accession>
<feature type="compositionally biased region" description="Low complexity" evidence="1">
    <location>
        <begin position="42"/>
        <end position="61"/>
    </location>
</feature>
<feature type="compositionally biased region" description="Basic residues" evidence="1">
    <location>
        <begin position="62"/>
        <end position="74"/>
    </location>
</feature>
<organism evidence="2 3">
    <name type="scientific">Prorocentrum cordatum</name>
    <dbReference type="NCBI Taxonomy" id="2364126"/>
    <lineage>
        <taxon>Eukaryota</taxon>
        <taxon>Sar</taxon>
        <taxon>Alveolata</taxon>
        <taxon>Dinophyceae</taxon>
        <taxon>Prorocentrales</taxon>
        <taxon>Prorocentraceae</taxon>
        <taxon>Prorocentrum</taxon>
    </lineage>
</organism>
<feature type="region of interest" description="Disordered" evidence="1">
    <location>
        <begin position="1"/>
        <end position="85"/>
    </location>
</feature>
<evidence type="ECO:0000313" key="2">
    <source>
        <dbReference type="EMBL" id="CAK0834449.1"/>
    </source>
</evidence>
<evidence type="ECO:0000256" key="1">
    <source>
        <dbReference type="SAM" id="MobiDB-lite"/>
    </source>
</evidence>
<gene>
    <name evidence="2" type="ORF">PCOR1329_LOCUS31871</name>
</gene>
<protein>
    <submittedName>
        <fullName evidence="2">Uncharacterized protein</fullName>
    </submittedName>
</protein>
<proteinExistence type="predicted"/>
<feature type="compositionally biased region" description="Gly residues" evidence="1">
    <location>
        <begin position="32"/>
        <end position="41"/>
    </location>
</feature>
<name>A0ABN9SR55_9DINO</name>
<dbReference type="Proteomes" id="UP001189429">
    <property type="component" value="Unassembled WGS sequence"/>
</dbReference>
<reference evidence="2" key="1">
    <citation type="submission" date="2023-10" db="EMBL/GenBank/DDBJ databases">
        <authorList>
            <person name="Chen Y."/>
            <person name="Shah S."/>
            <person name="Dougan E. K."/>
            <person name="Thang M."/>
            <person name="Chan C."/>
        </authorList>
    </citation>
    <scope>NUCLEOTIDE SEQUENCE [LARGE SCALE GENOMIC DNA]</scope>
</reference>
<dbReference type="EMBL" id="CAUYUJ010012692">
    <property type="protein sequence ID" value="CAK0834449.1"/>
    <property type="molecule type" value="Genomic_DNA"/>
</dbReference>
<feature type="non-terminal residue" evidence="2">
    <location>
        <position position="1"/>
    </location>
</feature>
<comment type="caution">
    <text evidence="2">The sequence shown here is derived from an EMBL/GenBank/DDBJ whole genome shotgun (WGS) entry which is preliminary data.</text>
</comment>